<evidence type="ECO:0000313" key="2">
    <source>
        <dbReference type="EMBL" id="MFC4989015.1"/>
    </source>
</evidence>
<reference evidence="2 3" key="1">
    <citation type="journal article" date="2019" name="Int. J. Syst. Evol. Microbiol.">
        <title>The Global Catalogue of Microorganisms (GCM) 10K type strain sequencing project: providing services to taxonomists for standard genome sequencing and annotation.</title>
        <authorList>
            <consortium name="The Broad Institute Genomics Platform"/>
            <consortium name="The Broad Institute Genome Sequencing Center for Infectious Disease"/>
            <person name="Wu L."/>
            <person name="Ma J."/>
        </authorList>
    </citation>
    <scope>NUCLEOTIDE SEQUENCE [LARGE SCALE GENOMIC DNA]</scope>
    <source>
        <strain evidence="2 3">CGMCC 1.15824</strain>
    </source>
</reference>
<keyword evidence="1" id="KW-0812">Transmembrane</keyword>
<evidence type="ECO:0000313" key="3">
    <source>
        <dbReference type="Proteomes" id="UP001595925"/>
    </source>
</evidence>
<gene>
    <name evidence="2" type="ORF">ACFPFO_14820</name>
</gene>
<dbReference type="Pfam" id="PF17647">
    <property type="entry name" value="DUF5518"/>
    <property type="match status" value="1"/>
</dbReference>
<evidence type="ECO:0000256" key="1">
    <source>
        <dbReference type="SAM" id="Phobius"/>
    </source>
</evidence>
<comment type="caution">
    <text evidence="2">The sequence shown here is derived from an EMBL/GenBank/DDBJ whole genome shotgun (WGS) entry which is preliminary data.</text>
</comment>
<feature type="transmembrane region" description="Helical" evidence="1">
    <location>
        <begin position="20"/>
        <end position="38"/>
    </location>
</feature>
<proteinExistence type="predicted"/>
<feature type="transmembrane region" description="Helical" evidence="1">
    <location>
        <begin position="44"/>
        <end position="60"/>
    </location>
</feature>
<keyword evidence="3" id="KW-1185">Reference proteome</keyword>
<dbReference type="RefSeq" id="WP_224828430.1">
    <property type="nucleotide sequence ID" value="NZ_JAIVEF010000006.1"/>
</dbReference>
<name>A0ABD5QH22_9EURY</name>
<sequence length="154" mass="15980">MNTARMLLVNATDERFRTAVLLGLASIPFTVGANWLLTPDSVEATSLLAACVISGYLYGIRGESPVHAGTLTGLVGGAPILVWGSATTLVEWWGYPPLTEVAGNSIAAVAAVLAALLSTLIVVVILLVIGWIGGSIGGWASKRIDPPRRLRSGS</sequence>
<keyword evidence="1" id="KW-0472">Membrane</keyword>
<dbReference type="InterPro" id="IPR040493">
    <property type="entry name" value="DUF5518"/>
</dbReference>
<feature type="transmembrane region" description="Helical" evidence="1">
    <location>
        <begin position="106"/>
        <end position="133"/>
    </location>
</feature>
<feature type="transmembrane region" description="Helical" evidence="1">
    <location>
        <begin position="67"/>
        <end position="86"/>
    </location>
</feature>
<dbReference type="EMBL" id="JBHSJG010000038">
    <property type="protein sequence ID" value="MFC4989015.1"/>
    <property type="molecule type" value="Genomic_DNA"/>
</dbReference>
<accession>A0ABD5QH22</accession>
<dbReference type="Proteomes" id="UP001595925">
    <property type="component" value="Unassembled WGS sequence"/>
</dbReference>
<keyword evidence="1" id="KW-1133">Transmembrane helix</keyword>
<organism evidence="2 3">
    <name type="scientific">Saliphagus infecundisoli</name>
    <dbReference type="NCBI Taxonomy" id="1849069"/>
    <lineage>
        <taxon>Archaea</taxon>
        <taxon>Methanobacteriati</taxon>
        <taxon>Methanobacteriota</taxon>
        <taxon>Stenosarchaea group</taxon>
        <taxon>Halobacteria</taxon>
        <taxon>Halobacteriales</taxon>
        <taxon>Natrialbaceae</taxon>
        <taxon>Saliphagus</taxon>
    </lineage>
</organism>
<protein>
    <submittedName>
        <fullName evidence="2">DUF5518 domain-containing protein</fullName>
    </submittedName>
</protein>
<dbReference type="AlphaFoldDB" id="A0ABD5QH22"/>